<dbReference type="GO" id="GO:0005829">
    <property type="term" value="C:cytosol"/>
    <property type="evidence" value="ECO:0007669"/>
    <property type="project" value="TreeGrafter"/>
</dbReference>
<keyword evidence="3" id="KW-0547">Nucleotide-binding</keyword>
<dbReference type="Gene3D" id="3.30.420.40">
    <property type="match status" value="1"/>
</dbReference>
<evidence type="ECO:0000313" key="6">
    <source>
        <dbReference type="Proteomes" id="UP000280792"/>
    </source>
</evidence>
<keyword evidence="6" id="KW-1185">Reference proteome</keyword>
<comment type="subcellular location">
    <subcellularLocation>
        <location evidence="3">Cytoplasm</location>
    </subcellularLocation>
</comment>
<dbReference type="Pfam" id="PF02685">
    <property type="entry name" value="Glucokinase"/>
    <property type="match status" value="1"/>
</dbReference>
<dbReference type="HAMAP" id="MF_00524">
    <property type="entry name" value="Glucokinase"/>
    <property type="match status" value="1"/>
</dbReference>
<name>A0A3P3VMH5_9GAMM</name>
<evidence type="ECO:0000256" key="4">
    <source>
        <dbReference type="RuleBase" id="RU004046"/>
    </source>
</evidence>
<dbReference type="PANTHER" id="PTHR47690:SF1">
    <property type="entry name" value="GLUCOKINASE"/>
    <property type="match status" value="1"/>
</dbReference>
<dbReference type="InterPro" id="IPR050201">
    <property type="entry name" value="Bacterial_glucokinase"/>
</dbReference>
<protein>
    <recommendedName>
        <fullName evidence="3">Glucokinase</fullName>
        <ecNumber evidence="3">2.7.1.2</ecNumber>
    </recommendedName>
    <alternativeName>
        <fullName evidence="3">Glucose kinase</fullName>
    </alternativeName>
</protein>
<accession>A0A3P3VMH5</accession>
<dbReference type="SUPFAM" id="SSF53067">
    <property type="entry name" value="Actin-like ATPase domain"/>
    <property type="match status" value="1"/>
</dbReference>
<keyword evidence="3" id="KW-0067">ATP-binding</keyword>
<organism evidence="5 6">
    <name type="scientific">Aestuariirhabdus litorea</name>
    <dbReference type="NCBI Taxonomy" id="2528527"/>
    <lineage>
        <taxon>Bacteria</taxon>
        <taxon>Pseudomonadati</taxon>
        <taxon>Pseudomonadota</taxon>
        <taxon>Gammaproteobacteria</taxon>
        <taxon>Oceanospirillales</taxon>
        <taxon>Aestuariirhabdaceae</taxon>
        <taxon>Aestuariirhabdus</taxon>
    </lineage>
</organism>
<dbReference type="RefSeq" id="WP_125014398.1">
    <property type="nucleotide sequence ID" value="NZ_QWEZ01000001.1"/>
</dbReference>
<proteinExistence type="inferred from homology"/>
<keyword evidence="3" id="KW-0324">Glycolysis</keyword>
<dbReference type="EC" id="2.7.1.2" evidence="3"/>
<sequence length="342" mass="36326">MRNRDTAIDPDLPCLLADIGATHARFAQRRPGHDALHQHRVLPMAELASLDAALQRYREQSGEPLPRQLVLAIAAPVSGDGVAMTNSGWRFSIDALQQRWGFRALRVCNDLCAQVLALASTDPQQFHPLGGAGQRRCGQPLVLLGVGSGLGVGVALPSARGWLALPSEGGHSDFAPADELERELLALLWQRYPHLSCERLLSGPGLVLLHQALQLHAGRAVEAITPHQLGARALAQAGEERETVLRFGAMLGSVAGNLALTLGAGGGLYLGGGIVEKLYPLLQASGFRQRFEDKGRYREYLQQIPTRALLDPDSGLKGAALLAQGSGALVGEAAQGGPTTQE</sequence>
<dbReference type="GO" id="GO:0004340">
    <property type="term" value="F:glucokinase activity"/>
    <property type="evidence" value="ECO:0007669"/>
    <property type="project" value="UniProtKB-UniRule"/>
</dbReference>
<dbReference type="CDD" id="cd24008">
    <property type="entry name" value="ASKHA_NBD_GLK"/>
    <property type="match status" value="1"/>
</dbReference>
<keyword evidence="3" id="KW-0963">Cytoplasm</keyword>
<dbReference type="GO" id="GO:0005524">
    <property type="term" value="F:ATP binding"/>
    <property type="evidence" value="ECO:0007669"/>
    <property type="project" value="UniProtKB-UniRule"/>
</dbReference>
<dbReference type="InterPro" id="IPR003836">
    <property type="entry name" value="Glucokinase"/>
</dbReference>
<dbReference type="GO" id="GO:0006096">
    <property type="term" value="P:glycolytic process"/>
    <property type="evidence" value="ECO:0007669"/>
    <property type="project" value="UniProtKB-UniRule"/>
</dbReference>
<comment type="catalytic activity">
    <reaction evidence="3">
        <text>D-glucose + ATP = D-glucose 6-phosphate + ADP + H(+)</text>
        <dbReference type="Rhea" id="RHEA:17825"/>
        <dbReference type="ChEBI" id="CHEBI:4167"/>
        <dbReference type="ChEBI" id="CHEBI:15378"/>
        <dbReference type="ChEBI" id="CHEBI:30616"/>
        <dbReference type="ChEBI" id="CHEBI:61548"/>
        <dbReference type="ChEBI" id="CHEBI:456216"/>
        <dbReference type="EC" id="2.7.1.2"/>
    </reaction>
</comment>
<dbReference type="Gene3D" id="3.40.367.20">
    <property type="match status" value="1"/>
</dbReference>
<dbReference type="EMBL" id="QWEZ01000001">
    <property type="protein sequence ID" value="RRJ83972.1"/>
    <property type="molecule type" value="Genomic_DNA"/>
</dbReference>
<evidence type="ECO:0000313" key="5">
    <source>
        <dbReference type="EMBL" id="RRJ83972.1"/>
    </source>
</evidence>
<gene>
    <name evidence="3 5" type="primary">glk</name>
    <name evidence="5" type="ORF">D0544_02300</name>
</gene>
<evidence type="ECO:0000256" key="3">
    <source>
        <dbReference type="HAMAP-Rule" id="MF_00524"/>
    </source>
</evidence>
<comment type="caution">
    <text evidence="5">The sequence shown here is derived from an EMBL/GenBank/DDBJ whole genome shotgun (WGS) entry which is preliminary data.</text>
</comment>
<dbReference type="Proteomes" id="UP000280792">
    <property type="component" value="Unassembled WGS sequence"/>
</dbReference>
<dbReference type="NCBIfam" id="TIGR00749">
    <property type="entry name" value="glk"/>
    <property type="match status" value="1"/>
</dbReference>
<keyword evidence="1 3" id="KW-0808">Transferase</keyword>
<reference evidence="5 6" key="1">
    <citation type="submission" date="2018-08" db="EMBL/GenBank/DDBJ databases">
        <authorList>
            <person name="Khan S.A."/>
        </authorList>
    </citation>
    <scope>NUCLEOTIDE SEQUENCE [LARGE SCALE GENOMIC DNA]</scope>
    <source>
        <strain evidence="5 6">GTF-13</strain>
    </source>
</reference>
<evidence type="ECO:0000256" key="2">
    <source>
        <dbReference type="ARBA" id="ARBA00022777"/>
    </source>
</evidence>
<dbReference type="PANTHER" id="PTHR47690">
    <property type="entry name" value="GLUCOKINASE"/>
    <property type="match status" value="1"/>
</dbReference>
<comment type="similarity">
    <text evidence="3 4">Belongs to the bacterial glucokinase family.</text>
</comment>
<comment type="caution">
    <text evidence="3">Lacks conserved residue(s) required for the propagation of feature annotation.</text>
</comment>
<keyword evidence="2 3" id="KW-0418">Kinase</keyword>
<dbReference type="GO" id="GO:0005536">
    <property type="term" value="F:D-glucose binding"/>
    <property type="evidence" value="ECO:0007669"/>
    <property type="project" value="InterPro"/>
</dbReference>
<dbReference type="AlphaFoldDB" id="A0A3P3VMH5"/>
<reference evidence="5 6" key="2">
    <citation type="submission" date="2018-12" db="EMBL/GenBank/DDBJ databases">
        <title>Simiduia agarivorans gen. nov., sp. nov., a marine, agarolytic bacterium isolated from shallow coastal water from Keelung, Taiwan.</title>
        <authorList>
            <person name="Shieh W.Y."/>
        </authorList>
    </citation>
    <scope>NUCLEOTIDE SEQUENCE [LARGE SCALE GENOMIC DNA]</scope>
    <source>
        <strain evidence="5 6">GTF-13</strain>
    </source>
</reference>
<evidence type="ECO:0000256" key="1">
    <source>
        <dbReference type="ARBA" id="ARBA00022679"/>
    </source>
</evidence>
<dbReference type="InterPro" id="IPR043129">
    <property type="entry name" value="ATPase_NBD"/>
</dbReference>